<keyword evidence="3" id="KW-1185">Reference proteome</keyword>
<evidence type="ECO:0000313" key="3">
    <source>
        <dbReference type="Proteomes" id="UP000282028"/>
    </source>
</evidence>
<dbReference type="Pfam" id="PF05362">
    <property type="entry name" value="Lon_C"/>
    <property type="match status" value="1"/>
</dbReference>
<organism evidence="2 3">
    <name type="scientific">Brevibacillus invocatus</name>
    <dbReference type="NCBI Taxonomy" id="173959"/>
    <lineage>
        <taxon>Bacteria</taxon>
        <taxon>Bacillati</taxon>
        <taxon>Bacillota</taxon>
        <taxon>Bacilli</taxon>
        <taxon>Bacillales</taxon>
        <taxon>Paenibacillaceae</taxon>
        <taxon>Brevibacillus</taxon>
    </lineage>
</organism>
<sequence>MKFNKKEKWVLAGLLAIPTVLTLLLAYPRYESFYATGEIVSIQKLGIDGNVYFTYIEGGVTANNLEKILVQMDYWAEERDVRFRPMSEEEVELDDEAEEIGDDYKEMVVSNAIEVSGYSVNQEDSQDEKYASIMDQAAEYHGDSFGLMVAIGLVEEETGEDFSRGGKYMIAGTGTMEFDGTVGSIDGIQEKLLTAEEQGVTHFLVPKDKEVYSFFYDGLSNQEEAEQYQLTVNPKMKIVPVETLDEALVYLASLP</sequence>
<dbReference type="OrthoDB" id="2195098at2"/>
<gene>
    <name evidence="2" type="ORF">EDM52_16275</name>
</gene>
<feature type="domain" description="Lon proteolytic" evidence="1">
    <location>
        <begin position="140"/>
        <end position="248"/>
    </location>
</feature>
<accession>A0A3M8C6A8</accession>
<reference evidence="2 3" key="1">
    <citation type="submission" date="2018-10" db="EMBL/GenBank/DDBJ databases">
        <title>Phylogenomics of Brevibacillus.</title>
        <authorList>
            <person name="Dunlap C."/>
        </authorList>
    </citation>
    <scope>NUCLEOTIDE SEQUENCE [LARGE SCALE GENOMIC DNA]</scope>
    <source>
        <strain evidence="2 3">JCM 12215</strain>
    </source>
</reference>
<dbReference type="Proteomes" id="UP000282028">
    <property type="component" value="Unassembled WGS sequence"/>
</dbReference>
<comment type="caution">
    <text evidence="2">The sequence shown here is derived from an EMBL/GenBank/DDBJ whole genome shotgun (WGS) entry which is preliminary data.</text>
</comment>
<dbReference type="GO" id="GO:0004176">
    <property type="term" value="F:ATP-dependent peptidase activity"/>
    <property type="evidence" value="ECO:0007669"/>
    <property type="project" value="InterPro"/>
</dbReference>
<dbReference type="RefSeq" id="WP_122910026.1">
    <property type="nucleotide sequence ID" value="NZ_CBCSBE010000009.1"/>
</dbReference>
<dbReference type="GO" id="GO:0004252">
    <property type="term" value="F:serine-type endopeptidase activity"/>
    <property type="evidence" value="ECO:0007669"/>
    <property type="project" value="InterPro"/>
</dbReference>
<dbReference type="SUPFAM" id="SSF54211">
    <property type="entry name" value="Ribosomal protein S5 domain 2-like"/>
    <property type="match status" value="1"/>
</dbReference>
<proteinExistence type="predicted"/>
<evidence type="ECO:0000313" key="2">
    <source>
        <dbReference type="EMBL" id="RNB71230.1"/>
    </source>
</evidence>
<protein>
    <recommendedName>
        <fullName evidence="1">Lon proteolytic domain-containing protein</fullName>
    </recommendedName>
</protein>
<dbReference type="InterPro" id="IPR020568">
    <property type="entry name" value="Ribosomal_Su5_D2-typ_SF"/>
</dbReference>
<dbReference type="GO" id="GO:0006508">
    <property type="term" value="P:proteolysis"/>
    <property type="evidence" value="ECO:0007669"/>
    <property type="project" value="InterPro"/>
</dbReference>
<dbReference type="InterPro" id="IPR008269">
    <property type="entry name" value="Lon_proteolytic"/>
</dbReference>
<dbReference type="Gene3D" id="3.30.230.10">
    <property type="match status" value="1"/>
</dbReference>
<dbReference type="EMBL" id="RHHR01000029">
    <property type="protein sequence ID" value="RNB71230.1"/>
    <property type="molecule type" value="Genomic_DNA"/>
</dbReference>
<evidence type="ECO:0000259" key="1">
    <source>
        <dbReference type="Pfam" id="PF05362"/>
    </source>
</evidence>
<name>A0A3M8C6A8_9BACL</name>
<dbReference type="InterPro" id="IPR014721">
    <property type="entry name" value="Ribsml_uS5_D2-typ_fold_subgr"/>
</dbReference>
<dbReference type="AlphaFoldDB" id="A0A3M8C6A8"/>